<accession>A0A1X7HEG9</accession>
<dbReference type="STRING" id="1313296.SAMN05661091_2782"/>
<dbReference type="Gene3D" id="3.90.70.10">
    <property type="entry name" value="Cysteine proteinases"/>
    <property type="match status" value="1"/>
</dbReference>
<gene>
    <name evidence="1" type="ORF">SAMN05661091_2782</name>
</gene>
<evidence type="ECO:0000313" key="1">
    <source>
        <dbReference type="EMBL" id="SMF84950.1"/>
    </source>
</evidence>
<dbReference type="RefSeq" id="WP_208919736.1">
    <property type="nucleotide sequence ID" value="NZ_LT840184.1"/>
</dbReference>
<protein>
    <recommendedName>
        <fullName evidence="3">Butirosin biosynthesis protein H, N-terminal</fullName>
    </recommendedName>
</protein>
<organism evidence="1 2">
    <name type="scientific">Paenibacillus uliginis N3/975</name>
    <dbReference type="NCBI Taxonomy" id="1313296"/>
    <lineage>
        <taxon>Bacteria</taxon>
        <taxon>Bacillati</taxon>
        <taxon>Bacillota</taxon>
        <taxon>Bacilli</taxon>
        <taxon>Bacillales</taxon>
        <taxon>Paenibacillaceae</taxon>
        <taxon>Paenibacillus</taxon>
    </lineage>
</organism>
<dbReference type="Proteomes" id="UP000192940">
    <property type="component" value="Chromosome I"/>
</dbReference>
<evidence type="ECO:0008006" key="3">
    <source>
        <dbReference type="Google" id="ProtNLM"/>
    </source>
</evidence>
<sequence>MLSYIGNGAYCYANSLSMLLETIGEKVSPALLEVLSGVGIGATWIEQPKLLFFGEMIPDRGVSHALELLGYEWKEISGDVEGEPPLEELRRDLECGPVLLGPLDMGHLTYNPNAAYLGGSDHFVLAYKIDDNAIYLHDPAGFPYVSLPLSEFVIAWKAECIIDRVFSYHYWAAPKRKDSPSEDEIFANAVRYFQKIYQTSASAAPNSEVLYGNEAILRVVKRIKEEEGLMPAEIAHFSYFAFQLGARRAMDYAEFFIKDAPEFAAIKEKQAKQFGRCHTLIVEKNFQALADALYELAEMEEKFRRVICES</sequence>
<reference evidence="1 2" key="1">
    <citation type="submission" date="2017-04" db="EMBL/GenBank/DDBJ databases">
        <authorList>
            <person name="Afonso C.L."/>
            <person name="Miller P.J."/>
            <person name="Scott M.A."/>
            <person name="Spackman E."/>
            <person name="Goraichik I."/>
            <person name="Dimitrov K.M."/>
            <person name="Suarez D.L."/>
            <person name="Swayne D.E."/>
        </authorList>
    </citation>
    <scope>NUCLEOTIDE SEQUENCE [LARGE SCALE GENOMIC DNA]</scope>
    <source>
        <strain evidence="1 2">N3/975</strain>
    </source>
</reference>
<proteinExistence type="predicted"/>
<dbReference type="AlphaFoldDB" id="A0A1X7HEG9"/>
<keyword evidence="2" id="KW-1185">Reference proteome</keyword>
<evidence type="ECO:0000313" key="2">
    <source>
        <dbReference type="Proteomes" id="UP000192940"/>
    </source>
</evidence>
<dbReference type="EMBL" id="LT840184">
    <property type="protein sequence ID" value="SMF84950.1"/>
    <property type="molecule type" value="Genomic_DNA"/>
</dbReference>
<name>A0A1X7HEG9_9BACL</name>